<evidence type="ECO:0000313" key="3">
    <source>
        <dbReference type="Proteomes" id="UP001642260"/>
    </source>
</evidence>
<dbReference type="InterPro" id="IPR050232">
    <property type="entry name" value="FBL13/AtMIF1-like"/>
</dbReference>
<dbReference type="InterPro" id="IPR006566">
    <property type="entry name" value="FBD"/>
</dbReference>
<dbReference type="PANTHER" id="PTHR31900">
    <property type="entry name" value="F-BOX/RNI SUPERFAMILY PROTEIN-RELATED"/>
    <property type="match status" value="1"/>
</dbReference>
<keyword evidence="3" id="KW-1185">Reference proteome</keyword>
<dbReference type="InterPro" id="IPR013101">
    <property type="entry name" value="LRR_PRU1-like"/>
</dbReference>
<dbReference type="SMART" id="SM00579">
    <property type="entry name" value="FBD"/>
    <property type="match status" value="1"/>
</dbReference>
<evidence type="ECO:0000313" key="2">
    <source>
        <dbReference type="EMBL" id="CAH8285193.1"/>
    </source>
</evidence>
<dbReference type="EMBL" id="CAKOAT010026670">
    <property type="protein sequence ID" value="CAH8285193.1"/>
    <property type="molecule type" value="Genomic_DNA"/>
</dbReference>
<accession>A0ABC8INP0</accession>
<feature type="domain" description="FBD" evidence="1">
    <location>
        <begin position="226"/>
        <end position="299"/>
    </location>
</feature>
<gene>
    <name evidence="2" type="ORF">ERUC_LOCUS862</name>
</gene>
<dbReference type="Proteomes" id="UP001642260">
    <property type="component" value="Unassembled WGS sequence"/>
</dbReference>
<dbReference type="Pfam" id="PF07723">
    <property type="entry name" value="LRR_2"/>
    <property type="match status" value="1"/>
</dbReference>
<organism evidence="2 3">
    <name type="scientific">Eruca vesicaria subsp. sativa</name>
    <name type="common">Garden rocket</name>
    <name type="synonym">Eruca sativa</name>
    <dbReference type="NCBI Taxonomy" id="29727"/>
    <lineage>
        <taxon>Eukaryota</taxon>
        <taxon>Viridiplantae</taxon>
        <taxon>Streptophyta</taxon>
        <taxon>Embryophyta</taxon>
        <taxon>Tracheophyta</taxon>
        <taxon>Spermatophyta</taxon>
        <taxon>Magnoliopsida</taxon>
        <taxon>eudicotyledons</taxon>
        <taxon>Gunneridae</taxon>
        <taxon>Pentapetalae</taxon>
        <taxon>rosids</taxon>
        <taxon>malvids</taxon>
        <taxon>Brassicales</taxon>
        <taxon>Brassicaceae</taxon>
        <taxon>Brassiceae</taxon>
        <taxon>Eruca</taxon>
    </lineage>
</organism>
<dbReference type="AlphaFoldDB" id="A0ABC8INP0"/>
<dbReference type="Pfam" id="PF08387">
    <property type="entry name" value="FBD"/>
    <property type="match status" value="1"/>
</dbReference>
<proteinExistence type="predicted"/>
<comment type="caution">
    <text evidence="2">The sequence shown here is derived from an EMBL/GenBank/DDBJ whole genome shotgun (WGS) entry which is preliminary data.</text>
</comment>
<reference evidence="2 3" key="1">
    <citation type="submission" date="2022-03" db="EMBL/GenBank/DDBJ databases">
        <authorList>
            <person name="Macdonald S."/>
            <person name="Ahmed S."/>
            <person name="Newling K."/>
        </authorList>
    </citation>
    <scope>NUCLEOTIDE SEQUENCE [LARGE SCALE GENOMIC DNA]</scope>
</reference>
<dbReference type="SUPFAM" id="SSF52047">
    <property type="entry name" value="RNI-like"/>
    <property type="match status" value="1"/>
</dbReference>
<dbReference type="Gene3D" id="3.80.10.10">
    <property type="entry name" value="Ribonuclease Inhibitor"/>
    <property type="match status" value="1"/>
</dbReference>
<dbReference type="PANTHER" id="PTHR31900:SF33">
    <property type="entry name" value="PROTEIN WITH RNI-LIKE_FBD-LIKE DOMAIN"/>
    <property type="match status" value="1"/>
</dbReference>
<dbReference type="InterPro" id="IPR032675">
    <property type="entry name" value="LRR_dom_sf"/>
</dbReference>
<protein>
    <recommendedName>
        <fullName evidence="1">FBD domain-containing protein</fullName>
    </recommendedName>
</protein>
<evidence type="ECO:0000259" key="1">
    <source>
        <dbReference type="SMART" id="SM00579"/>
    </source>
</evidence>
<name>A0ABC8INP0_ERUVS</name>
<sequence>MANNPPGNQLSVKVKCRSEKMEGLMDRISKVIHRGPQHLDVESSFECRREPDTQIYPYLDFMPLNLYTNKNIGFLEAHVFGLKSMSLVEVRFRDDVSLEKLVSGCPVLEELTLIRDMNSSFVGEVDRFMRDLSAKKNIAEFFLSGISSVRHMTISEDTVVALKHYSDAGLLPKFNNLSRLEAVFPCMLLPFLPVFLKRCLNLKHLILKVVDANWAKDEFELTGVPGCFLSTLECIQLKSIHYWKEEAIKIATYFLQNAAVLKKLTLSFMDYPRLVPDKKIFEEINKVTKLSPTCQILHEWEPGF</sequence>